<name>A0A2M9R6F0_9FLAO</name>
<keyword evidence="1" id="KW-0812">Transmembrane</keyword>
<dbReference type="AlphaFoldDB" id="A0A2M9R6F0"/>
<accession>A0A2M9R6F0</accession>
<evidence type="ECO:0008006" key="4">
    <source>
        <dbReference type="Google" id="ProtNLM"/>
    </source>
</evidence>
<dbReference type="EMBL" id="NIPO01000001">
    <property type="protein sequence ID" value="PJR04430.1"/>
    <property type="molecule type" value="Genomic_DNA"/>
</dbReference>
<comment type="caution">
    <text evidence="2">The sequence shown here is derived from an EMBL/GenBank/DDBJ whole genome shotgun (WGS) entry which is preliminary data.</text>
</comment>
<dbReference type="RefSeq" id="WP_100677990.1">
    <property type="nucleotide sequence ID" value="NZ_NIPO01000001.1"/>
</dbReference>
<feature type="transmembrane region" description="Helical" evidence="1">
    <location>
        <begin position="50"/>
        <end position="71"/>
    </location>
</feature>
<evidence type="ECO:0000256" key="1">
    <source>
        <dbReference type="SAM" id="Phobius"/>
    </source>
</evidence>
<reference evidence="2 3" key="1">
    <citation type="submission" date="2017-06" db="EMBL/GenBank/DDBJ databases">
        <title>Description of Avrilella dinanensis gen. nov. sp. nov.</title>
        <authorList>
            <person name="Leyer C."/>
            <person name="Sassi M."/>
            <person name="Minet J."/>
            <person name="Kayal S."/>
            <person name="Cattoir V."/>
        </authorList>
    </citation>
    <scope>NUCLEOTIDE SEQUENCE [LARGE SCALE GENOMIC DNA]</scope>
    <source>
        <strain evidence="2 3">UR159</strain>
    </source>
</reference>
<feature type="transmembrane region" description="Helical" evidence="1">
    <location>
        <begin position="9"/>
        <end position="30"/>
    </location>
</feature>
<keyword evidence="1" id="KW-1133">Transmembrane helix</keyword>
<organism evidence="2 3">
    <name type="scientific">Avrilella dinanensis</name>
    <dbReference type="NCBI Taxonomy" id="2008672"/>
    <lineage>
        <taxon>Bacteria</taxon>
        <taxon>Pseudomonadati</taxon>
        <taxon>Bacteroidota</taxon>
        <taxon>Flavobacteriia</taxon>
        <taxon>Flavobacteriales</taxon>
        <taxon>Flavobacteriaceae</taxon>
        <taxon>Avrilella</taxon>
    </lineage>
</organism>
<evidence type="ECO:0000313" key="2">
    <source>
        <dbReference type="EMBL" id="PJR04430.1"/>
    </source>
</evidence>
<proteinExistence type="predicted"/>
<dbReference type="Proteomes" id="UP000231960">
    <property type="component" value="Unassembled WGS sequence"/>
</dbReference>
<keyword evidence="1" id="KW-0472">Membrane</keyword>
<sequence length="350" mass="42001">MNYKIVKNIIICTAIGIIILIIVFVCDVINEVPDWKWFNIDFNSSRVSNFGTLISGLLSFLAILFVIYNIIEQREIINRNEIKLQEDEENDHKSRILIMNNLLNILLREIKQIGSDMDGFYKKEVEKPTITNLMNFSPNNSFKRLSNIDYHKNYDTFKYHFQTKEDWEKNFSNLYSYIDFYTASIQEIQSKNIYHIKDKYKRQQEINDLCQKLTKLCSKQINIYLKIDGRENYLSNKWAQLCNNFIPVYYDYLQECQNNKELTDFRIISDEIILPFLKEGDEIRKQYGFDEYFSEKLINLGAEIRKKIFNLEYFSLQYAENIKTYYDKYYDNKSDSYINFQKLIDNLSPN</sequence>
<protein>
    <recommendedName>
        <fullName evidence="4">Phage abortive infection protein</fullName>
    </recommendedName>
</protein>
<gene>
    <name evidence="2" type="ORF">CDL10_07680</name>
</gene>
<dbReference type="OrthoDB" id="1237135at2"/>
<evidence type="ECO:0000313" key="3">
    <source>
        <dbReference type="Proteomes" id="UP000231960"/>
    </source>
</evidence>
<keyword evidence="3" id="KW-1185">Reference proteome</keyword>